<evidence type="ECO:0000313" key="2">
    <source>
        <dbReference type="EMBL" id="KAG8171038.1"/>
    </source>
</evidence>
<proteinExistence type="predicted"/>
<reference evidence="2 3" key="1">
    <citation type="journal article" date="2022" name="Nat. Ecol. Evol.">
        <title>A masculinizing supergene underlies an exaggerated male reproductive morph in a spider.</title>
        <authorList>
            <person name="Hendrickx F."/>
            <person name="De Corte Z."/>
            <person name="Sonet G."/>
            <person name="Van Belleghem S.M."/>
            <person name="Kostlbacher S."/>
            <person name="Vangestel C."/>
        </authorList>
    </citation>
    <scope>NUCLEOTIDE SEQUENCE [LARGE SCALE GENOMIC DNA]</scope>
    <source>
        <strain evidence="2">W744_W776</strain>
    </source>
</reference>
<gene>
    <name evidence="2" type="ORF">JTE90_020478</name>
</gene>
<comment type="caution">
    <text evidence="2">The sequence shown here is derived from an EMBL/GenBank/DDBJ whole genome shotgun (WGS) entry which is preliminary data.</text>
</comment>
<sequence>MLGVPDGGKAFPENGVKHEESSRRIPGDPASPWDRLSYLITVGNSEQYMQRAPDLRERRFIDQINRALCPLNVVNFYNLGCSHGLVPATYPSRLPYKLSMVGYAPTMGRNGDGESGFVPGRGSLRNGYHIQEGSRAQITHSGREGSDKKISLRDS</sequence>
<dbReference type="Proteomes" id="UP000827092">
    <property type="component" value="Unassembled WGS sequence"/>
</dbReference>
<feature type="region of interest" description="Disordered" evidence="1">
    <location>
        <begin position="131"/>
        <end position="155"/>
    </location>
</feature>
<protein>
    <submittedName>
        <fullName evidence="2">Uncharacterized protein</fullName>
    </submittedName>
</protein>
<dbReference type="AlphaFoldDB" id="A0AAV6TGT7"/>
<evidence type="ECO:0000256" key="1">
    <source>
        <dbReference type="SAM" id="MobiDB-lite"/>
    </source>
</evidence>
<dbReference type="EMBL" id="JAFNEN010004543">
    <property type="protein sequence ID" value="KAG8171038.1"/>
    <property type="molecule type" value="Genomic_DNA"/>
</dbReference>
<feature type="region of interest" description="Disordered" evidence="1">
    <location>
        <begin position="1"/>
        <end position="29"/>
    </location>
</feature>
<accession>A0AAV6TGT7</accession>
<feature type="compositionally biased region" description="Basic and acidic residues" evidence="1">
    <location>
        <begin position="15"/>
        <end position="26"/>
    </location>
</feature>
<name>A0AAV6TGT7_9ARAC</name>
<evidence type="ECO:0000313" key="3">
    <source>
        <dbReference type="Proteomes" id="UP000827092"/>
    </source>
</evidence>
<feature type="compositionally biased region" description="Basic and acidic residues" evidence="1">
    <location>
        <begin position="141"/>
        <end position="155"/>
    </location>
</feature>
<organism evidence="2 3">
    <name type="scientific">Oedothorax gibbosus</name>
    <dbReference type="NCBI Taxonomy" id="931172"/>
    <lineage>
        <taxon>Eukaryota</taxon>
        <taxon>Metazoa</taxon>
        <taxon>Ecdysozoa</taxon>
        <taxon>Arthropoda</taxon>
        <taxon>Chelicerata</taxon>
        <taxon>Arachnida</taxon>
        <taxon>Araneae</taxon>
        <taxon>Araneomorphae</taxon>
        <taxon>Entelegynae</taxon>
        <taxon>Araneoidea</taxon>
        <taxon>Linyphiidae</taxon>
        <taxon>Erigoninae</taxon>
        <taxon>Oedothorax</taxon>
    </lineage>
</organism>
<keyword evidence="3" id="KW-1185">Reference proteome</keyword>